<comment type="caution">
    <text evidence="1">The sequence shown here is derived from an EMBL/GenBank/DDBJ whole genome shotgun (WGS) entry which is preliminary data.</text>
</comment>
<dbReference type="EMBL" id="MU155366">
    <property type="protein sequence ID" value="KAF9474699.1"/>
    <property type="molecule type" value="Genomic_DNA"/>
</dbReference>
<dbReference type="AlphaFoldDB" id="A0A9P6CVZ3"/>
<dbReference type="Proteomes" id="UP000807469">
    <property type="component" value="Unassembled WGS sequence"/>
</dbReference>
<accession>A0A9P6CVZ3</accession>
<gene>
    <name evidence="1" type="ORF">BDN70DRAFT_996881</name>
</gene>
<dbReference type="SUPFAM" id="SSF52047">
    <property type="entry name" value="RNI-like"/>
    <property type="match status" value="1"/>
</dbReference>
<evidence type="ECO:0000313" key="2">
    <source>
        <dbReference type="Proteomes" id="UP000807469"/>
    </source>
</evidence>
<protein>
    <submittedName>
        <fullName evidence="1">Uncharacterized protein</fullName>
    </submittedName>
</protein>
<evidence type="ECO:0000313" key="1">
    <source>
        <dbReference type="EMBL" id="KAF9474699.1"/>
    </source>
</evidence>
<dbReference type="OrthoDB" id="3541472at2759"/>
<name>A0A9P6CVZ3_9AGAR</name>
<organism evidence="1 2">
    <name type="scientific">Pholiota conissans</name>
    <dbReference type="NCBI Taxonomy" id="109636"/>
    <lineage>
        <taxon>Eukaryota</taxon>
        <taxon>Fungi</taxon>
        <taxon>Dikarya</taxon>
        <taxon>Basidiomycota</taxon>
        <taxon>Agaricomycotina</taxon>
        <taxon>Agaricomycetes</taxon>
        <taxon>Agaricomycetidae</taxon>
        <taxon>Agaricales</taxon>
        <taxon>Agaricineae</taxon>
        <taxon>Strophariaceae</taxon>
        <taxon>Pholiota</taxon>
    </lineage>
</organism>
<sequence>MVDFSALPDCRTSASHRKGLLGLSPELILEISSHILSLSELRAVRRDSSYAHGRHIFVSPLLSQQHDLANLRLVCRYLGTVLQRETFKSLVFNFHVTRWDSADDVESQLALLAQGDTSSSLQARVLLINCTDPIREGYGFERPSKNWFSKDNSERDEKLQAKAQSIQRSISNNLVKAITSFQNLQCVRWEIQEIDALSVPIMNVLSSLPSLEDLTLDLGFKCRQLSALGIKKFHGLHSLVIVMDSFLSTSENELMDHLSVVIRQSPRLIHLSVLENGYTSNRISLEKLVKNVPRNAPLHYLNSLHLALPDITLMNPTILHHLKSLKALNIAGSVQTDNSDGSSFWKLLTTAKIHLEELTVSYLSNPLLAYLASYSGLQKLRISLLHIPNQKETQCDILPFVRDIIPLHSLSFVLPPVDASANVNDNLDNLDNEDNSEPIHEGLIFKAKRNNANTPSVWRFEVCSDAVPVGLSLLLECSTQSVDYHAKKLNINLSRTMRRFRCGTGKTGYALRQSKAAEEWISELQVPEEDIGRYPTSINLDYRRYDLKPSDNESLYVYQAA</sequence>
<proteinExistence type="predicted"/>
<reference evidence="1" key="1">
    <citation type="submission" date="2020-11" db="EMBL/GenBank/DDBJ databases">
        <authorList>
            <consortium name="DOE Joint Genome Institute"/>
            <person name="Ahrendt S."/>
            <person name="Riley R."/>
            <person name="Andreopoulos W."/>
            <person name="Labutti K."/>
            <person name="Pangilinan J."/>
            <person name="Ruiz-Duenas F.J."/>
            <person name="Barrasa J.M."/>
            <person name="Sanchez-Garcia M."/>
            <person name="Camarero S."/>
            <person name="Miyauchi S."/>
            <person name="Serrano A."/>
            <person name="Linde D."/>
            <person name="Babiker R."/>
            <person name="Drula E."/>
            <person name="Ayuso-Fernandez I."/>
            <person name="Pacheco R."/>
            <person name="Padilla G."/>
            <person name="Ferreira P."/>
            <person name="Barriuso J."/>
            <person name="Kellner H."/>
            <person name="Castanera R."/>
            <person name="Alfaro M."/>
            <person name="Ramirez L."/>
            <person name="Pisabarro A.G."/>
            <person name="Kuo A."/>
            <person name="Tritt A."/>
            <person name="Lipzen A."/>
            <person name="He G."/>
            <person name="Yan M."/>
            <person name="Ng V."/>
            <person name="Cullen D."/>
            <person name="Martin F."/>
            <person name="Rosso M.-N."/>
            <person name="Henrissat B."/>
            <person name="Hibbett D."/>
            <person name="Martinez A.T."/>
            <person name="Grigoriev I.V."/>
        </authorList>
    </citation>
    <scope>NUCLEOTIDE SEQUENCE</scope>
    <source>
        <strain evidence="1">CIRM-BRFM 674</strain>
    </source>
</reference>
<keyword evidence="2" id="KW-1185">Reference proteome</keyword>